<dbReference type="SUPFAM" id="SSF56672">
    <property type="entry name" value="DNA/RNA polymerases"/>
    <property type="match status" value="1"/>
</dbReference>
<dbReference type="GO" id="GO:0006974">
    <property type="term" value="P:DNA damage response"/>
    <property type="evidence" value="ECO:0007669"/>
    <property type="project" value="UniProtKB-KW"/>
</dbReference>
<sequence>MDEEELYPLVTQWRQANPHIVSFWWEIDRAAKQVVETRESRRVRNLLLSYQAGMLFITLPSGRKLAYVKPQMEIDSFGKVGLSYEGIGESKKWTRIETYEPKLVENIVQGIARDLLAYGMCKLEQEGLPIVLHVHDEAVVEVPKKAVSVEEVCDLFATKPDWAEGLPLRADGYTCPFYQKD</sequence>
<proteinExistence type="predicted"/>
<dbReference type="Gene3D" id="3.30.70.370">
    <property type="match status" value="1"/>
</dbReference>
<dbReference type="Gene3D" id="1.10.150.20">
    <property type="entry name" value="5' to 3' exonuclease, C-terminal subdomain"/>
    <property type="match status" value="1"/>
</dbReference>
<evidence type="ECO:0000256" key="1">
    <source>
        <dbReference type="ARBA" id="ARBA00022763"/>
    </source>
</evidence>
<protein>
    <submittedName>
        <fullName evidence="2">Prophage LambdaSa04, DNA polymerase</fullName>
    </submittedName>
</protein>
<dbReference type="InterPro" id="IPR043502">
    <property type="entry name" value="DNA/RNA_pol_sf"/>
</dbReference>
<keyword evidence="1" id="KW-0227">DNA damage</keyword>
<gene>
    <name evidence="2" type="ORF">NCTC12957_00847</name>
</gene>
<organism evidence="2 3">
    <name type="scientific">Streptococcus acidominimus</name>
    <dbReference type="NCBI Taxonomy" id="1326"/>
    <lineage>
        <taxon>Bacteria</taxon>
        <taxon>Bacillati</taxon>
        <taxon>Bacillota</taxon>
        <taxon>Bacilli</taxon>
        <taxon>Lactobacillales</taxon>
        <taxon>Streptococcaceae</taxon>
        <taxon>Streptococcus</taxon>
    </lineage>
</organism>
<evidence type="ECO:0000313" key="3">
    <source>
        <dbReference type="Proteomes" id="UP000255213"/>
    </source>
</evidence>
<evidence type="ECO:0000313" key="2">
    <source>
        <dbReference type="EMBL" id="SUN06845.1"/>
    </source>
</evidence>
<dbReference type="Proteomes" id="UP000255213">
    <property type="component" value="Unassembled WGS sequence"/>
</dbReference>
<dbReference type="AlphaFoldDB" id="A0A380IEX1"/>
<name>A0A380IEX1_STRAI</name>
<accession>A0A380IEX1</accession>
<dbReference type="EMBL" id="UHEN01000001">
    <property type="protein sequence ID" value="SUN06845.1"/>
    <property type="molecule type" value="Genomic_DNA"/>
</dbReference>
<reference evidence="2 3" key="1">
    <citation type="submission" date="2018-06" db="EMBL/GenBank/DDBJ databases">
        <authorList>
            <consortium name="Pathogen Informatics"/>
            <person name="Doyle S."/>
        </authorList>
    </citation>
    <scope>NUCLEOTIDE SEQUENCE [LARGE SCALE GENOMIC DNA]</scope>
    <source>
        <strain evidence="2 3">NCTC12957</strain>
    </source>
</reference>